<sequence>MLNDNEIDTLKENYDNTFTIDQVTFENAQVILNYDSEIEDINWNENENLSIYSKSTLTMPDEIEIDIEIEDTSIKSLSLMPCSVVDIIDSKIKCCNSSKNLRGLRQMVGT</sequence>
<protein>
    <submittedName>
        <fullName evidence="1">Uncharacterized protein</fullName>
    </submittedName>
</protein>
<gene>
    <name evidence="1" type="ORF">F8M41_003660</name>
</gene>
<comment type="caution">
    <text evidence="1">The sequence shown here is derived from an EMBL/GenBank/DDBJ whole genome shotgun (WGS) entry which is preliminary data.</text>
</comment>
<evidence type="ECO:0000313" key="2">
    <source>
        <dbReference type="Proteomes" id="UP000439903"/>
    </source>
</evidence>
<keyword evidence="2" id="KW-1185">Reference proteome</keyword>
<organism evidence="1 2">
    <name type="scientific">Gigaspora margarita</name>
    <dbReference type="NCBI Taxonomy" id="4874"/>
    <lineage>
        <taxon>Eukaryota</taxon>
        <taxon>Fungi</taxon>
        <taxon>Fungi incertae sedis</taxon>
        <taxon>Mucoromycota</taxon>
        <taxon>Glomeromycotina</taxon>
        <taxon>Glomeromycetes</taxon>
        <taxon>Diversisporales</taxon>
        <taxon>Gigasporaceae</taxon>
        <taxon>Gigaspora</taxon>
    </lineage>
</organism>
<accession>A0A8H3XCY9</accession>
<dbReference type="AlphaFoldDB" id="A0A8H3XCY9"/>
<proteinExistence type="predicted"/>
<evidence type="ECO:0000313" key="1">
    <source>
        <dbReference type="EMBL" id="KAF0442488.1"/>
    </source>
</evidence>
<dbReference type="EMBL" id="WTPW01001322">
    <property type="protein sequence ID" value="KAF0442488.1"/>
    <property type="molecule type" value="Genomic_DNA"/>
</dbReference>
<name>A0A8H3XCY9_GIGMA</name>
<reference evidence="1 2" key="1">
    <citation type="journal article" date="2019" name="Environ. Microbiol.">
        <title>At the nexus of three kingdoms: the genome of the mycorrhizal fungus Gigaspora margarita provides insights into plant, endobacterial and fungal interactions.</title>
        <authorList>
            <person name="Venice F."/>
            <person name="Ghignone S."/>
            <person name="Salvioli di Fossalunga A."/>
            <person name="Amselem J."/>
            <person name="Novero M."/>
            <person name="Xianan X."/>
            <person name="Sedzielewska Toro K."/>
            <person name="Morin E."/>
            <person name="Lipzen A."/>
            <person name="Grigoriev I.V."/>
            <person name="Henrissat B."/>
            <person name="Martin F.M."/>
            <person name="Bonfante P."/>
        </authorList>
    </citation>
    <scope>NUCLEOTIDE SEQUENCE [LARGE SCALE GENOMIC DNA]</scope>
    <source>
        <strain evidence="1 2">BEG34</strain>
    </source>
</reference>
<dbReference type="Proteomes" id="UP000439903">
    <property type="component" value="Unassembled WGS sequence"/>
</dbReference>